<proteinExistence type="predicted"/>
<name>A0AAV4PPP4_CAEEX</name>
<dbReference type="AlphaFoldDB" id="A0AAV4PPP4"/>
<gene>
    <name evidence="1" type="ORF">CEXT_179911</name>
</gene>
<reference evidence="1 2" key="1">
    <citation type="submission" date="2021-06" db="EMBL/GenBank/DDBJ databases">
        <title>Caerostris extrusa draft genome.</title>
        <authorList>
            <person name="Kono N."/>
            <person name="Arakawa K."/>
        </authorList>
    </citation>
    <scope>NUCLEOTIDE SEQUENCE [LARGE SCALE GENOMIC DNA]</scope>
</reference>
<organism evidence="1 2">
    <name type="scientific">Caerostris extrusa</name>
    <name type="common">Bark spider</name>
    <name type="synonym">Caerostris bankana</name>
    <dbReference type="NCBI Taxonomy" id="172846"/>
    <lineage>
        <taxon>Eukaryota</taxon>
        <taxon>Metazoa</taxon>
        <taxon>Ecdysozoa</taxon>
        <taxon>Arthropoda</taxon>
        <taxon>Chelicerata</taxon>
        <taxon>Arachnida</taxon>
        <taxon>Araneae</taxon>
        <taxon>Araneomorphae</taxon>
        <taxon>Entelegynae</taxon>
        <taxon>Araneoidea</taxon>
        <taxon>Araneidae</taxon>
        <taxon>Caerostris</taxon>
    </lineage>
</organism>
<evidence type="ECO:0000313" key="2">
    <source>
        <dbReference type="Proteomes" id="UP001054945"/>
    </source>
</evidence>
<evidence type="ECO:0000313" key="1">
    <source>
        <dbReference type="EMBL" id="GIX99054.1"/>
    </source>
</evidence>
<keyword evidence="2" id="KW-1185">Reference proteome</keyword>
<dbReference type="EMBL" id="BPLR01005002">
    <property type="protein sequence ID" value="GIX99054.1"/>
    <property type="molecule type" value="Genomic_DNA"/>
</dbReference>
<protein>
    <submittedName>
        <fullName evidence="1">Uncharacterized protein</fullName>
    </submittedName>
</protein>
<dbReference type="Proteomes" id="UP001054945">
    <property type="component" value="Unassembled WGS sequence"/>
</dbReference>
<accession>A0AAV4PPP4</accession>
<sequence>MLLCCLNVIAIPHSKQLGSSVFYFDSPSANRRRSVNTGEIQDKLENPSEPFTANLVPDYGNPKKASFGNLAKRNFPIPVKIKGFGGIFGAQSIHFGLRDLEGFAKSLENPSVHFIENLVPYYGNPKELLLATSPKEFSDSCKNKRIWRHFGGSMDPFRP</sequence>
<comment type="caution">
    <text evidence="1">The sequence shown here is derived from an EMBL/GenBank/DDBJ whole genome shotgun (WGS) entry which is preliminary data.</text>
</comment>